<comment type="caution">
    <text evidence="1">The sequence shown here is derived from an EMBL/GenBank/DDBJ whole genome shotgun (WGS) entry which is preliminary data.</text>
</comment>
<reference evidence="1 2" key="1">
    <citation type="submission" date="2015-02" db="EMBL/GenBank/DDBJ databases">
        <title>Whole genome shotgun sequencing of cultured foodborne pathogen.</title>
        <authorList>
            <person name="Timme R."/>
            <person name="Allard M.W."/>
            <person name="Strain E."/>
            <person name="Evans P.S."/>
            <person name="Brown E."/>
        </authorList>
    </citation>
    <scope>NUCLEOTIDE SEQUENCE [LARGE SCALE GENOMIC DNA]</scope>
    <source>
        <strain evidence="1 2">GCSL-TSO-24</strain>
    </source>
</reference>
<dbReference type="Proteomes" id="UP000032582">
    <property type="component" value="Unassembled WGS sequence"/>
</dbReference>
<name>A0A0D8LD23_MORMO</name>
<dbReference type="Gene3D" id="1.10.8.520">
    <property type="entry name" value="ExsD N-terminal domain-like"/>
    <property type="match status" value="1"/>
</dbReference>
<protein>
    <submittedName>
        <fullName evidence="1">Uncharacterized protein</fullName>
    </submittedName>
</protein>
<dbReference type="InterPro" id="IPR043101">
    <property type="entry name" value="ExsD_dom1"/>
</dbReference>
<evidence type="ECO:0000313" key="2">
    <source>
        <dbReference type="Proteomes" id="UP000032582"/>
    </source>
</evidence>
<evidence type="ECO:0000313" key="1">
    <source>
        <dbReference type="EMBL" id="KJF78638.1"/>
    </source>
</evidence>
<sequence length="244" mass="29717">MLNKTTCHLYLSDDEIYNSEDICNENDLLSKYLTRQKTDHLKKTDWFRRRKKWSIPFQYRDLTMIRQTIQAHPDNWDTCLSDTIILSGSRYWVDWLLNETYEHWIKNAHRELWDLEEEYRRNRIINSQLSALYTLYSAYYPQPEQTELSDIKNCLTESAQDLSRTQQDIYALRREMPFTLRHFINVFRDVIYHHKPLPDNGIPDYFRTVVQLILQLKNNNNDDQLYLWLNNRNICLTADKIHWC</sequence>
<dbReference type="PATRIC" id="fig|582.24.peg.1438"/>
<dbReference type="AlphaFoldDB" id="A0A0D8LD23"/>
<accession>A0A0D8LD23</accession>
<gene>
    <name evidence="1" type="ORF">UA45_04725</name>
</gene>
<organism evidence="1 2">
    <name type="scientific">Morganella morganii</name>
    <name type="common">Proteus morganii</name>
    <dbReference type="NCBI Taxonomy" id="582"/>
    <lineage>
        <taxon>Bacteria</taxon>
        <taxon>Pseudomonadati</taxon>
        <taxon>Pseudomonadota</taxon>
        <taxon>Gammaproteobacteria</taxon>
        <taxon>Enterobacterales</taxon>
        <taxon>Morganellaceae</taxon>
        <taxon>Morganella</taxon>
    </lineage>
</organism>
<proteinExistence type="predicted"/>
<dbReference type="EMBL" id="JZSH01000032">
    <property type="protein sequence ID" value="KJF78638.1"/>
    <property type="molecule type" value="Genomic_DNA"/>
</dbReference>